<evidence type="ECO:0000256" key="2">
    <source>
        <dbReference type="SAM" id="Phobius"/>
    </source>
</evidence>
<dbReference type="AlphaFoldDB" id="A0A1W1XT07"/>
<keyword evidence="2" id="KW-0812">Transmembrane</keyword>
<proteinExistence type="inferred from homology"/>
<gene>
    <name evidence="4" type="ORF">SAMN02745134_03027</name>
</gene>
<keyword evidence="5" id="KW-1185">Reference proteome</keyword>
<dbReference type="OrthoDB" id="9782542at2"/>
<dbReference type="Gene3D" id="3.40.630.190">
    <property type="entry name" value="LCP protein"/>
    <property type="match status" value="1"/>
</dbReference>
<dbReference type="Proteomes" id="UP000192468">
    <property type="component" value="Unassembled WGS sequence"/>
</dbReference>
<dbReference type="RefSeq" id="WP_084116881.1">
    <property type="nucleotide sequence ID" value="NZ_FWXH01000015.1"/>
</dbReference>
<dbReference type="Pfam" id="PF03816">
    <property type="entry name" value="LytR_cpsA_psr"/>
    <property type="match status" value="1"/>
</dbReference>
<feature type="domain" description="Cell envelope-related transcriptional attenuator" evidence="3">
    <location>
        <begin position="90"/>
        <end position="259"/>
    </location>
</feature>
<evidence type="ECO:0000256" key="1">
    <source>
        <dbReference type="ARBA" id="ARBA00006068"/>
    </source>
</evidence>
<keyword evidence="2" id="KW-1133">Transmembrane helix</keyword>
<dbReference type="InterPro" id="IPR004474">
    <property type="entry name" value="LytR_CpsA_psr"/>
</dbReference>
<accession>A0A1W1XT07</accession>
<comment type="similarity">
    <text evidence="1">Belongs to the LytR/CpsA/Psr (LCP) family.</text>
</comment>
<dbReference type="PANTHER" id="PTHR33392">
    <property type="entry name" value="POLYISOPRENYL-TEICHOIC ACID--PEPTIDOGLYCAN TEICHOIC ACID TRANSFERASE TAGU"/>
    <property type="match status" value="1"/>
</dbReference>
<dbReference type="EMBL" id="FWXH01000015">
    <property type="protein sequence ID" value="SMC27026.1"/>
    <property type="molecule type" value="Genomic_DNA"/>
</dbReference>
<protein>
    <submittedName>
        <fullName evidence="4">Transcriptional attenuator, LytR family</fullName>
    </submittedName>
</protein>
<sequence length="349" mass="38453">MKNKNVKKTHKKIIIIPIVILIILAIVGGGTFFFINSKLSKVNGVNISKKPSDLGINSQNFDDTSIDKNYTNILLLGVDSRDPKVDPGLTDSIMILSIDKAHKKVKLTSLMRDMLIDNIQGEGATAGTNKDRINVIYKQGGGGQAGGQYAIKAINSNFDMNIKDYIKVDFGDFDKIVDAVGGVDIDISEDEVKVANNYIKEVAGLEGISNPPYLTHGGLQHLNGIQALGYCRIRYVGAEDFQRTERQRTVLTAVFKKLSTLGITEASSMLDTILPNIETSLSSTDMLSDASYVILNKINTIDQFRLPEDKPGYNYSTYINGTYFLGWNKAANNADLHKFIFETDANKIK</sequence>
<reference evidence="4 5" key="1">
    <citation type="submission" date="2017-04" db="EMBL/GenBank/DDBJ databases">
        <authorList>
            <person name="Afonso C.L."/>
            <person name="Miller P.J."/>
            <person name="Scott M.A."/>
            <person name="Spackman E."/>
            <person name="Goraichik I."/>
            <person name="Dimitrov K.M."/>
            <person name="Suarez D.L."/>
            <person name="Swayne D.E."/>
        </authorList>
    </citation>
    <scope>NUCLEOTIDE SEQUENCE [LARGE SCALE GENOMIC DNA]</scope>
    <source>
        <strain evidence="4 5">DSM 12555</strain>
    </source>
</reference>
<dbReference type="PANTHER" id="PTHR33392:SF6">
    <property type="entry name" value="POLYISOPRENYL-TEICHOIC ACID--PEPTIDOGLYCAN TEICHOIC ACID TRANSFERASE TAGU"/>
    <property type="match status" value="1"/>
</dbReference>
<keyword evidence="2" id="KW-0472">Membrane</keyword>
<dbReference type="STRING" id="1121291.SAMN02745134_03027"/>
<dbReference type="InterPro" id="IPR050922">
    <property type="entry name" value="LytR/CpsA/Psr_CW_biosynth"/>
</dbReference>
<organism evidence="4 5">
    <name type="scientific">Clostridium acidisoli DSM 12555</name>
    <dbReference type="NCBI Taxonomy" id="1121291"/>
    <lineage>
        <taxon>Bacteria</taxon>
        <taxon>Bacillati</taxon>
        <taxon>Bacillota</taxon>
        <taxon>Clostridia</taxon>
        <taxon>Eubacteriales</taxon>
        <taxon>Clostridiaceae</taxon>
        <taxon>Clostridium</taxon>
    </lineage>
</organism>
<feature type="transmembrane region" description="Helical" evidence="2">
    <location>
        <begin position="12"/>
        <end position="35"/>
    </location>
</feature>
<evidence type="ECO:0000313" key="5">
    <source>
        <dbReference type="Proteomes" id="UP000192468"/>
    </source>
</evidence>
<evidence type="ECO:0000259" key="3">
    <source>
        <dbReference type="Pfam" id="PF03816"/>
    </source>
</evidence>
<name>A0A1W1XT07_9CLOT</name>
<dbReference type="NCBIfam" id="TIGR00350">
    <property type="entry name" value="lytR_cpsA_psr"/>
    <property type="match status" value="1"/>
</dbReference>
<evidence type="ECO:0000313" key="4">
    <source>
        <dbReference type="EMBL" id="SMC27026.1"/>
    </source>
</evidence>